<name>A0A2N9JH59_9ACTN</name>
<evidence type="ECO:0000313" key="2">
    <source>
        <dbReference type="EMBL" id="SPD87425.1"/>
    </source>
</evidence>
<dbReference type="EMBL" id="LT985188">
    <property type="protein sequence ID" value="SPD87425.1"/>
    <property type="molecule type" value="Genomic_DNA"/>
</dbReference>
<evidence type="ECO:0000313" key="3">
    <source>
        <dbReference type="Proteomes" id="UP000238164"/>
    </source>
</evidence>
<reference evidence="2 3" key="1">
    <citation type="submission" date="2018-02" db="EMBL/GenBank/DDBJ databases">
        <authorList>
            <person name="Cohen D.B."/>
            <person name="Kent A.D."/>
        </authorList>
    </citation>
    <scope>NUCLEOTIDE SEQUENCE [LARGE SCALE GENOMIC DNA]</scope>
    <source>
        <strain evidence="2">1</strain>
    </source>
</reference>
<sequence>MHGARRHLSHRCGIVRGGDARRRAAGRLPLTPELLREAPSGDLFPMSQNAGMGWAPGELGHDDIMIVSTLGGLRGADGTPTALGLHTGHYELGLLVEAAARELGAQGALPYAASGRPLSASLTGPSPSSAPIGFAISSAARPRDSLCSSRSMKAVVDVRAARDAGTVPPVSDPRHATPRGTRRPHPC</sequence>
<feature type="region of interest" description="Disordered" evidence="1">
    <location>
        <begin position="160"/>
        <end position="187"/>
    </location>
</feature>
<organism evidence="2 3">
    <name type="scientific">Micropruina glycogenica</name>
    <dbReference type="NCBI Taxonomy" id="75385"/>
    <lineage>
        <taxon>Bacteria</taxon>
        <taxon>Bacillati</taxon>
        <taxon>Actinomycetota</taxon>
        <taxon>Actinomycetes</taxon>
        <taxon>Propionibacteriales</taxon>
        <taxon>Nocardioidaceae</taxon>
        <taxon>Micropruina</taxon>
    </lineage>
</organism>
<proteinExistence type="predicted"/>
<dbReference type="KEGG" id="mgg:MPLG2_2395"/>
<protein>
    <submittedName>
        <fullName evidence="2">Uncharacterized protein</fullName>
    </submittedName>
</protein>
<gene>
    <name evidence="2" type="ORF">MPLG2_2395</name>
</gene>
<dbReference type="Proteomes" id="UP000238164">
    <property type="component" value="Chromosome 1"/>
</dbReference>
<dbReference type="AlphaFoldDB" id="A0A2N9JH59"/>
<feature type="compositionally biased region" description="Basic residues" evidence="1">
    <location>
        <begin position="176"/>
        <end position="187"/>
    </location>
</feature>
<keyword evidence="3" id="KW-1185">Reference proteome</keyword>
<accession>A0A2N9JH59</accession>
<evidence type="ECO:0000256" key="1">
    <source>
        <dbReference type="SAM" id="MobiDB-lite"/>
    </source>
</evidence>